<dbReference type="RefSeq" id="WP_125480852.1">
    <property type="nucleotide sequence ID" value="NZ_RSFW01000017.1"/>
</dbReference>
<proteinExistence type="predicted"/>
<dbReference type="EMBL" id="RSFW01000017">
    <property type="protein sequence ID" value="RSD26150.1"/>
    <property type="molecule type" value="Genomic_DNA"/>
</dbReference>
<comment type="caution">
    <text evidence="1">The sequence shown here is derived from an EMBL/GenBank/DDBJ whole genome shotgun (WGS) entry which is preliminary data.</text>
</comment>
<dbReference type="OrthoDB" id="2938007at2"/>
<dbReference type="Pfam" id="PF17334">
    <property type="entry name" value="CsgA"/>
    <property type="match status" value="1"/>
</dbReference>
<sequence>MEKTQAYLREIVSNYTETYPLSKKIYKRLEEGNYPSEGAFVKHLTMEEIEFLNKILPEAIEYAKNELDEERAHQLNEVYELLF</sequence>
<accession>A0A427TP46</accession>
<protein>
    <submittedName>
        <fullName evidence="1">Sporulation protein</fullName>
    </submittedName>
</protein>
<evidence type="ECO:0000313" key="2">
    <source>
        <dbReference type="Proteomes" id="UP000279911"/>
    </source>
</evidence>
<evidence type="ECO:0000313" key="1">
    <source>
        <dbReference type="EMBL" id="RSD26150.1"/>
    </source>
</evidence>
<reference evidence="2" key="1">
    <citation type="submission" date="2018-12" db="EMBL/GenBank/DDBJ databases">
        <title>Bacillus chawlae sp. nov., Bacillus glennii sp. nov., and Bacillus saganii sp. nov. Isolated from the Vehicle Assembly Building at Kennedy Space Center where the Viking Spacecraft were Assembled.</title>
        <authorList>
            <person name="Seuylemezian A."/>
            <person name="Vaishampayan P."/>
        </authorList>
    </citation>
    <scope>NUCLEOTIDE SEQUENCE [LARGE SCALE GENOMIC DNA]</scope>
    <source>
        <strain evidence="2">DSM 13966</strain>
    </source>
</reference>
<organism evidence="1 2">
    <name type="scientific">Mesobacillus subterraneus</name>
    <dbReference type="NCBI Taxonomy" id="285983"/>
    <lineage>
        <taxon>Bacteria</taxon>
        <taxon>Bacillati</taxon>
        <taxon>Bacillota</taxon>
        <taxon>Bacilli</taxon>
        <taxon>Bacillales</taxon>
        <taxon>Bacillaceae</taxon>
        <taxon>Mesobacillus</taxon>
    </lineage>
</organism>
<dbReference type="Proteomes" id="UP000279911">
    <property type="component" value="Unassembled WGS sequence"/>
</dbReference>
<dbReference type="AlphaFoldDB" id="A0A427TP46"/>
<gene>
    <name evidence="1" type="ORF">EJA10_15110</name>
</gene>
<name>A0A427TP46_9BACI</name>
<dbReference type="InterPro" id="IPR020255">
    <property type="entry name" value="CsgA"/>
</dbReference>